<evidence type="ECO:0000256" key="11">
    <source>
        <dbReference type="SAM" id="Phobius"/>
    </source>
</evidence>
<feature type="domain" description="Cytochrome b561" evidence="13">
    <location>
        <begin position="51"/>
        <end position="255"/>
    </location>
</feature>
<dbReference type="PROSITE" id="PS50939">
    <property type="entry name" value="CYTOCHROME_B561"/>
    <property type="match status" value="1"/>
</dbReference>
<reference evidence="14 15" key="1">
    <citation type="submission" date="2024-04" db="EMBL/GenBank/DDBJ databases">
        <title>The reference genome of an endangered Asteraceae, Deinandra increscens subsp. villosa, native to the Central Coast of California.</title>
        <authorList>
            <person name="Guilliams M."/>
            <person name="Hasenstab-Lehman K."/>
            <person name="Meyer R."/>
            <person name="Mcevoy S."/>
        </authorList>
    </citation>
    <scope>NUCLEOTIDE SEQUENCE [LARGE SCALE GENOMIC DNA]</scope>
    <source>
        <tissue evidence="14">Leaf</tissue>
    </source>
</reference>
<gene>
    <name evidence="14" type="ORF">SSX86_022875</name>
</gene>
<keyword evidence="7" id="KW-0249">Electron transport</keyword>
<keyword evidence="15" id="KW-1185">Reference proteome</keyword>
<evidence type="ECO:0000313" key="15">
    <source>
        <dbReference type="Proteomes" id="UP001408789"/>
    </source>
</evidence>
<dbReference type="AlphaFoldDB" id="A0AAP0GSX0"/>
<evidence type="ECO:0000256" key="8">
    <source>
        <dbReference type="ARBA" id="ARBA00022989"/>
    </source>
</evidence>
<proteinExistence type="predicted"/>
<dbReference type="Gene3D" id="1.20.120.1770">
    <property type="match status" value="1"/>
</dbReference>
<feature type="signal peptide" evidence="12">
    <location>
        <begin position="1"/>
        <end position="27"/>
    </location>
</feature>
<evidence type="ECO:0000256" key="7">
    <source>
        <dbReference type="ARBA" id="ARBA00022982"/>
    </source>
</evidence>
<dbReference type="GO" id="GO:0020037">
    <property type="term" value="F:heme binding"/>
    <property type="evidence" value="ECO:0007669"/>
    <property type="project" value="TreeGrafter"/>
</dbReference>
<keyword evidence="8 11" id="KW-1133">Transmembrane helix</keyword>
<evidence type="ECO:0000256" key="12">
    <source>
        <dbReference type="SAM" id="SignalP"/>
    </source>
</evidence>
<dbReference type="CDD" id="cd08760">
    <property type="entry name" value="Cyt_b561_FRRS1_like"/>
    <property type="match status" value="1"/>
</dbReference>
<comment type="subcellular location">
    <subcellularLocation>
        <location evidence="2">Membrane</location>
        <topology evidence="2">Multi-pass membrane protein</topology>
    </subcellularLocation>
</comment>
<evidence type="ECO:0000256" key="3">
    <source>
        <dbReference type="ARBA" id="ARBA00022448"/>
    </source>
</evidence>
<accession>A0AAP0GSX0</accession>
<evidence type="ECO:0000256" key="4">
    <source>
        <dbReference type="ARBA" id="ARBA00022617"/>
    </source>
</evidence>
<evidence type="ECO:0000259" key="13">
    <source>
        <dbReference type="PROSITE" id="PS50939"/>
    </source>
</evidence>
<feature type="transmembrane region" description="Helical" evidence="11">
    <location>
        <begin position="94"/>
        <end position="114"/>
    </location>
</feature>
<feature type="chain" id="PRO_5043034447" description="Cytochrome b561 domain-containing protein" evidence="12">
    <location>
        <begin position="28"/>
        <end position="310"/>
    </location>
</feature>
<dbReference type="Pfam" id="PF03188">
    <property type="entry name" value="Cytochrom_B561"/>
    <property type="match status" value="1"/>
</dbReference>
<protein>
    <recommendedName>
        <fullName evidence="13">Cytochrome b561 domain-containing protein</fullName>
    </recommendedName>
</protein>
<keyword evidence="10 11" id="KW-0472">Membrane</keyword>
<dbReference type="Proteomes" id="UP001408789">
    <property type="component" value="Unassembled WGS sequence"/>
</dbReference>
<dbReference type="EMBL" id="JBCNJP010000023">
    <property type="protein sequence ID" value="KAK9058035.1"/>
    <property type="molecule type" value="Genomic_DNA"/>
</dbReference>
<dbReference type="InterPro" id="IPR006593">
    <property type="entry name" value="Cyt_b561/ferric_Rdtase_TM"/>
</dbReference>
<feature type="transmembrane region" description="Helical" evidence="11">
    <location>
        <begin position="228"/>
        <end position="247"/>
    </location>
</feature>
<dbReference type="PANTHER" id="PTHR15422:SF24">
    <property type="entry name" value="DOMON RELATED DOMAIN-CONTAINING PROTEIN"/>
    <property type="match status" value="1"/>
</dbReference>
<evidence type="ECO:0000256" key="1">
    <source>
        <dbReference type="ARBA" id="ARBA00001970"/>
    </source>
</evidence>
<dbReference type="SMART" id="SM00665">
    <property type="entry name" value="B561"/>
    <property type="match status" value="1"/>
</dbReference>
<dbReference type="GO" id="GO:0140575">
    <property type="term" value="F:transmembrane monodehydroascorbate reductase activity"/>
    <property type="evidence" value="ECO:0007669"/>
    <property type="project" value="InterPro"/>
</dbReference>
<feature type="transmembrane region" description="Helical" evidence="11">
    <location>
        <begin position="192"/>
        <end position="216"/>
    </location>
</feature>
<evidence type="ECO:0000256" key="5">
    <source>
        <dbReference type="ARBA" id="ARBA00022692"/>
    </source>
</evidence>
<feature type="transmembrane region" description="Helical" evidence="11">
    <location>
        <begin position="163"/>
        <end position="180"/>
    </location>
</feature>
<keyword evidence="9" id="KW-0408">Iron</keyword>
<evidence type="ECO:0000256" key="2">
    <source>
        <dbReference type="ARBA" id="ARBA00004141"/>
    </source>
</evidence>
<feature type="transmembrane region" description="Helical" evidence="11">
    <location>
        <begin position="126"/>
        <end position="151"/>
    </location>
</feature>
<evidence type="ECO:0000313" key="14">
    <source>
        <dbReference type="EMBL" id="KAK9058035.1"/>
    </source>
</evidence>
<comment type="cofactor">
    <cofactor evidence="1">
        <name>heme b</name>
        <dbReference type="ChEBI" id="CHEBI:60344"/>
    </cofactor>
</comment>
<keyword evidence="6" id="KW-0479">Metal-binding</keyword>
<dbReference type="InterPro" id="IPR045150">
    <property type="entry name" value="CYB561D1/2"/>
</dbReference>
<sequence>MHGFKKLCLSSMPTSLVALHLLPLVICSSNENHLIIPHKFIKQDSDHHKVLKSLISAEFMVFFFTKVCSLRLQQDRYCTQMNPRLIFEIKLHGILLWASMGFLMPLGVIIIRMFNKEDCSPRKLKVVIYIHAILQILAVLLACAGAIMSIMSFENSFNNDHQRIGLALYAAILVQMLAGFRRPKRGTKGRTIWYVFHWIFGTTISLVGILNTYIGLKAYHKRTSMNARFWSIVFTVEVSFMAFFYLFQEKWDYVQKQGEIVVDERPVMVISSDQVGNQKEVLPRQPSRKANSLGYYFAKNNALKKLFQVN</sequence>
<comment type="caution">
    <text evidence="14">The sequence shown here is derived from an EMBL/GenBank/DDBJ whole genome shotgun (WGS) entry which is preliminary data.</text>
</comment>
<dbReference type="GO" id="GO:0046872">
    <property type="term" value="F:metal ion binding"/>
    <property type="evidence" value="ECO:0007669"/>
    <property type="project" value="UniProtKB-KW"/>
</dbReference>
<keyword evidence="12" id="KW-0732">Signal</keyword>
<keyword evidence="3" id="KW-0813">Transport</keyword>
<evidence type="ECO:0000256" key="10">
    <source>
        <dbReference type="ARBA" id="ARBA00023136"/>
    </source>
</evidence>
<evidence type="ECO:0000256" key="6">
    <source>
        <dbReference type="ARBA" id="ARBA00022723"/>
    </source>
</evidence>
<keyword evidence="4" id="KW-0349">Heme</keyword>
<name>A0AAP0GSX0_9ASTR</name>
<evidence type="ECO:0000256" key="9">
    <source>
        <dbReference type="ARBA" id="ARBA00023004"/>
    </source>
</evidence>
<dbReference type="GO" id="GO:0016020">
    <property type="term" value="C:membrane"/>
    <property type="evidence" value="ECO:0007669"/>
    <property type="project" value="UniProtKB-SubCell"/>
</dbReference>
<keyword evidence="5 11" id="KW-0812">Transmembrane</keyword>
<dbReference type="PANTHER" id="PTHR15422">
    <property type="entry name" value="OS05G0565100 PROTEIN"/>
    <property type="match status" value="1"/>
</dbReference>
<organism evidence="14 15">
    <name type="scientific">Deinandra increscens subsp. villosa</name>
    <dbReference type="NCBI Taxonomy" id="3103831"/>
    <lineage>
        <taxon>Eukaryota</taxon>
        <taxon>Viridiplantae</taxon>
        <taxon>Streptophyta</taxon>
        <taxon>Embryophyta</taxon>
        <taxon>Tracheophyta</taxon>
        <taxon>Spermatophyta</taxon>
        <taxon>Magnoliopsida</taxon>
        <taxon>eudicotyledons</taxon>
        <taxon>Gunneridae</taxon>
        <taxon>Pentapetalae</taxon>
        <taxon>asterids</taxon>
        <taxon>campanulids</taxon>
        <taxon>Asterales</taxon>
        <taxon>Asteraceae</taxon>
        <taxon>Asteroideae</taxon>
        <taxon>Heliantheae alliance</taxon>
        <taxon>Madieae</taxon>
        <taxon>Madiinae</taxon>
        <taxon>Deinandra</taxon>
    </lineage>
</organism>